<sequence>MSSTSKNTKEMYYLSITDIIWHSLNNSSIFSQMYFSPGQKVIKNQELWHGNLLKKSPRFGQASIQFNGITYNCGEFIVYKESMARNKFSRILSIVNIDNKLKTTVQRVLLDREIDNAIIIVELQNIVRVAPIIILYNENNVNMFSVFICEILLNTKNIGS</sequence>
<protein>
    <submittedName>
        <fullName evidence="1">3500_t:CDS:1</fullName>
    </submittedName>
</protein>
<name>A0A9N9GQ51_9GLOM</name>
<keyword evidence="2" id="KW-1185">Reference proteome</keyword>
<evidence type="ECO:0000313" key="1">
    <source>
        <dbReference type="EMBL" id="CAG8625327.1"/>
    </source>
</evidence>
<dbReference type="Proteomes" id="UP000789405">
    <property type="component" value="Unassembled WGS sequence"/>
</dbReference>
<reference evidence="1" key="1">
    <citation type="submission" date="2021-06" db="EMBL/GenBank/DDBJ databases">
        <authorList>
            <person name="Kallberg Y."/>
            <person name="Tangrot J."/>
            <person name="Rosling A."/>
        </authorList>
    </citation>
    <scope>NUCLEOTIDE SEQUENCE</scope>
    <source>
        <strain evidence="1">MA453B</strain>
    </source>
</reference>
<accession>A0A9N9GQ51</accession>
<dbReference type="OrthoDB" id="5372708at2759"/>
<evidence type="ECO:0000313" key="2">
    <source>
        <dbReference type="Proteomes" id="UP000789405"/>
    </source>
</evidence>
<organism evidence="1 2">
    <name type="scientific">Dentiscutata erythropus</name>
    <dbReference type="NCBI Taxonomy" id="1348616"/>
    <lineage>
        <taxon>Eukaryota</taxon>
        <taxon>Fungi</taxon>
        <taxon>Fungi incertae sedis</taxon>
        <taxon>Mucoromycota</taxon>
        <taxon>Glomeromycotina</taxon>
        <taxon>Glomeromycetes</taxon>
        <taxon>Diversisporales</taxon>
        <taxon>Gigasporaceae</taxon>
        <taxon>Dentiscutata</taxon>
    </lineage>
</organism>
<proteinExistence type="predicted"/>
<dbReference type="EMBL" id="CAJVPY010004677">
    <property type="protein sequence ID" value="CAG8625327.1"/>
    <property type="molecule type" value="Genomic_DNA"/>
</dbReference>
<comment type="caution">
    <text evidence="1">The sequence shown here is derived from an EMBL/GenBank/DDBJ whole genome shotgun (WGS) entry which is preliminary data.</text>
</comment>
<dbReference type="AlphaFoldDB" id="A0A9N9GQ51"/>
<gene>
    <name evidence="1" type="ORF">DERYTH_LOCUS8856</name>
</gene>